<proteinExistence type="inferred from homology"/>
<name>A0A1H4ERT2_XYLRU</name>
<keyword evidence="3" id="KW-0677">Repeat</keyword>
<dbReference type="PANTHER" id="PTHR43300">
    <property type="entry name" value="ACETYLTRANSFERASE"/>
    <property type="match status" value="1"/>
</dbReference>
<evidence type="ECO:0000313" key="5">
    <source>
        <dbReference type="EMBL" id="SEA87636.1"/>
    </source>
</evidence>
<dbReference type="Proteomes" id="UP000182257">
    <property type="component" value="Unassembled WGS sequence"/>
</dbReference>
<dbReference type="OrthoDB" id="9812571at2"/>
<sequence length="229" mass="25444">MLKLFCSIFVYLLVLFRKGIKSSFPCKVSPFFALKRLKGLQDVNLDSAFLGRDVTISSGCCFYEDPILFGKVRIGRYTSICGPATRICAEINHVYIGAFCSIASNVVVQEYNHNLQKPATYDVLSHLFDETDPEMVTSKGDIVIEDGVWIGSNSVILSGVHIGRGAVIGAGAVVVNDIPAYAIAVGNPAKVVKYRFSKESIAMIEKSQWWKWDKEKFSANKDFFTQTFE</sequence>
<dbReference type="EMBL" id="FNRF01000006">
    <property type="protein sequence ID" value="SEA87636.1"/>
    <property type="molecule type" value="Genomic_DNA"/>
</dbReference>
<dbReference type="PANTHER" id="PTHR43300:SF11">
    <property type="entry name" value="ACETYLTRANSFERASE RV3034C-RELATED"/>
    <property type="match status" value="1"/>
</dbReference>
<dbReference type="Pfam" id="PF00132">
    <property type="entry name" value="Hexapep"/>
    <property type="match status" value="1"/>
</dbReference>
<dbReference type="Gene3D" id="2.160.10.10">
    <property type="entry name" value="Hexapeptide repeat proteins"/>
    <property type="match status" value="1"/>
</dbReference>
<keyword evidence="2 5" id="KW-0808">Transferase</keyword>
<evidence type="ECO:0000256" key="2">
    <source>
        <dbReference type="ARBA" id="ARBA00022679"/>
    </source>
</evidence>
<dbReference type="InterPro" id="IPR050179">
    <property type="entry name" value="Trans_hexapeptide_repeat"/>
</dbReference>
<dbReference type="RefSeq" id="WP_074762131.1">
    <property type="nucleotide sequence ID" value="NZ_FNRF01000006.1"/>
</dbReference>
<evidence type="ECO:0000256" key="4">
    <source>
        <dbReference type="ARBA" id="ARBA00023315"/>
    </source>
</evidence>
<dbReference type="InterPro" id="IPR018357">
    <property type="entry name" value="Hexapep_transf_CS"/>
</dbReference>
<dbReference type="AlphaFoldDB" id="A0A1H4ERT2"/>
<dbReference type="InterPro" id="IPR011004">
    <property type="entry name" value="Trimer_LpxA-like_sf"/>
</dbReference>
<gene>
    <name evidence="5" type="ORF">SAMN05216462_2914</name>
</gene>
<organism evidence="5 6">
    <name type="scientific">Xylanibacter ruminicola</name>
    <name type="common">Prevotella ruminicola</name>
    <dbReference type="NCBI Taxonomy" id="839"/>
    <lineage>
        <taxon>Bacteria</taxon>
        <taxon>Pseudomonadati</taxon>
        <taxon>Bacteroidota</taxon>
        <taxon>Bacteroidia</taxon>
        <taxon>Bacteroidales</taxon>
        <taxon>Prevotellaceae</taxon>
        <taxon>Xylanibacter</taxon>
    </lineage>
</organism>
<reference evidence="5 6" key="1">
    <citation type="submission" date="2016-10" db="EMBL/GenBank/DDBJ databases">
        <authorList>
            <person name="de Groot N.N."/>
        </authorList>
    </citation>
    <scope>NUCLEOTIDE SEQUENCE [LARGE SCALE GENOMIC DNA]</scope>
    <source>
        <strain evidence="5 6">D31d</strain>
    </source>
</reference>
<comment type="similarity">
    <text evidence="1">Belongs to the transferase hexapeptide repeat family.</text>
</comment>
<dbReference type="SUPFAM" id="SSF51161">
    <property type="entry name" value="Trimeric LpxA-like enzymes"/>
    <property type="match status" value="1"/>
</dbReference>
<evidence type="ECO:0000256" key="1">
    <source>
        <dbReference type="ARBA" id="ARBA00007274"/>
    </source>
</evidence>
<dbReference type="GO" id="GO:0016746">
    <property type="term" value="F:acyltransferase activity"/>
    <property type="evidence" value="ECO:0007669"/>
    <property type="project" value="UniProtKB-KW"/>
</dbReference>
<dbReference type="CDD" id="cd03349">
    <property type="entry name" value="LbH_XAT"/>
    <property type="match status" value="1"/>
</dbReference>
<evidence type="ECO:0000313" key="6">
    <source>
        <dbReference type="Proteomes" id="UP000182257"/>
    </source>
</evidence>
<keyword evidence="4" id="KW-0012">Acyltransferase</keyword>
<protein>
    <submittedName>
        <fullName evidence="5">Acetyltransferase (Isoleucine patch superfamily)</fullName>
    </submittedName>
</protein>
<accession>A0A1H4ERT2</accession>
<dbReference type="InterPro" id="IPR001451">
    <property type="entry name" value="Hexapep"/>
</dbReference>
<evidence type="ECO:0000256" key="3">
    <source>
        <dbReference type="ARBA" id="ARBA00022737"/>
    </source>
</evidence>
<dbReference type="PROSITE" id="PS00101">
    <property type="entry name" value="HEXAPEP_TRANSFERASES"/>
    <property type="match status" value="1"/>
</dbReference>